<dbReference type="Proteomes" id="UP001178461">
    <property type="component" value="Chromosome 1"/>
</dbReference>
<evidence type="ECO:0000313" key="6">
    <source>
        <dbReference type="EMBL" id="CAI5764842.1"/>
    </source>
</evidence>
<dbReference type="Pfam" id="PF24508">
    <property type="entry name" value="TXNDC16_N"/>
    <property type="match status" value="1"/>
</dbReference>
<accession>A0AA35NYA0</accession>
<feature type="compositionally biased region" description="Basic and acidic residues" evidence="1">
    <location>
        <begin position="790"/>
        <end position="802"/>
    </location>
</feature>
<feature type="domain" description="Thioredoxin" evidence="2">
    <location>
        <begin position="372"/>
        <end position="472"/>
    </location>
</feature>
<dbReference type="Pfam" id="PF24509">
    <property type="entry name" value="TXNDC16_2nd"/>
    <property type="match status" value="1"/>
</dbReference>
<feature type="compositionally biased region" description="Acidic residues" evidence="1">
    <location>
        <begin position="330"/>
        <end position="351"/>
    </location>
</feature>
<feature type="domain" description="TXNDC16 second thioredoxin-like" evidence="4">
    <location>
        <begin position="101"/>
        <end position="221"/>
    </location>
</feature>
<dbReference type="CDD" id="cd02961">
    <property type="entry name" value="PDI_a_family"/>
    <property type="match status" value="1"/>
</dbReference>
<dbReference type="EMBL" id="OX395126">
    <property type="protein sequence ID" value="CAI5764842.1"/>
    <property type="molecule type" value="Genomic_DNA"/>
</dbReference>
<evidence type="ECO:0000259" key="5">
    <source>
        <dbReference type="Pfam" id="PF24510"/>
    </source>
</evidence>
<organism evidence="6 7">
    <name type="scientific">Podarcis lilfordi</name>
    <name type="common">Lilford's wall lizard</name>
    <dbReference type="NCBI Taxonomy" id="74358"/>
    <lineage>
        <taxon>Eukaryota</taxon>
        <taxon>Metazoa</taxon>
        <taxon>Chordata</taxon>
        <taxon>Craniata</taxon>
        <taxon>Vertebrata</taxon>
        <taxon>Euteleostomi</taxon>
        <taxon>Lepidosauria</taxon>
        <taxon>Squamata</taxon>
        <taxon>Bifurcata</taxon>
        <taxon>Unidentata</taxon>
        <taxon>Episquamata</taxon>
        <taxon>Laterata</taxon>
        <taxon>Lacertibaenia</taxon>
        <taxon>Lacertidae</taxon>
        <taxon>Podarcis</taxon>
    </lineage>
</organism>
<dbReference type="AlphaFoldDB" id="A0AA35NYA0"/>
<gene>
    <name evidence="6" type="ORF">PODLI_1B025079</name>
</gene>
<evidence type="ECO:0000259" key="3">
    <source>
        <dbReference type="Pfam" id="PF24508"/>
    </source>
</evidence>
<evidence type="ECO:0000256" key="1">
    <source>
        <dbReference type="SAM" id="MobiDB-lite"/>
    </source>
</evidence>
<dbReference type="Pfam" id="PF24510">
    <property type="entry name" value="TXNDC16_3rd"/>
    <property type="match status" value="1"/>
</dbReference>
<evidence type="ECO:0000259" key="2">
    <source>
        <dbReference type="Pfam" id="PF00085"/>
    </source>
</evidence>
<keyword evidence="7" id="KW-1185">Reference proteome</keyword>
<dbReference type="InterPro" id="IPR013766">
    <property type="entry name" value="Thioredoxin_domain"/>
</dbReference>
<dbReference type="Gene3D" id="3.40.30.10">
    <property type="entry name" value="Glutaredoxin"/>
    <property type="match status" value="3"/>
</dbReference>
<feature type="region of interest" description="Disordered" evidence="1">
    <location>
        <begin position="738"/>
        <end position="802"/>
    </location>
</feature>
<feature type="domain" description="TXNDC16 N-terminal" evidence="3">
    <location>
        <begin position="8"/>
        <end position="100"/>
    </location>
</feature>
<dbReference type="SUPFAM" id="SSF52833">
    <property type="entry name" value="Thioredoxin-like"/>
    <property type="match status" value="1"/>
</dbReference>
<evidence type="ECO:0000313" key="7">
    <source>
        <dbReference type="Proteomes" id="UP001178461"/>
    </source>
</evidence>
<dbReference type="InterPro" id="IPR057639">
    <property type="entry name" value="TXNDC16_N"/>
</dbReference>
<feature type="domain" description="TXNDC16 third thioredoxin-like" evidence="5">
    <location>
        <begin position="222"/>
        <end position="313"/>
    </location>
</feature>
<dbReference type="PANTHER" id="PTHR22699">
    <property type="entry name" value="THIOREDOXIN DOMAIN-CONTAINING PROTEIN 16"/>
    <property type="match status" value="1"/>
</dbReference>
<dbReference type="Pfam" id="PF00085">
    <property type="entry name" value="Thioredoxin"/>
    <property type="match status" value="1"/>
</dbReference>
<reference evidence="6" key="1">
    <citation type="submission" date="2022-12" db="EMBL/GenBank/DDBJ databases">
        <authorList>
            <person name="Alioto T."/>
            <person name="Alioto T."/>
            <person name="Gomez Garrido J."/>
        </authorList>
    </citation>
    <scope>NUCLEOTIDE SEQUENCE</scope>
</reference>
<dbReference type="InterPro" id="IPR036249">
    <property type="entry name" value="Thioredoxin-like_sf"/>
</dbReference>
<sequence length="802" mass="89742">MVPLEQLSGLQPSKASLVYFRRDTSPSAEMFLEQLEKSTEALRDYGIAVLKVNCHSRKASGYCRDDSSEGKTYLFRGHVLLRELPTDALFSVDAIVANVLFALLFNEVKYVATVADLKKLEDSLKGHRDLVFAYVQAVGTAEHRALMEAAFVYDSLKFALTTEVMVLRSIRSGEPDVPSSKLFFCHCKAATDLDQPCRRTLMGQPLTTLNIHRFLKLMAEPLVAEATEDPEKVSTTHLHLGLPLIFILAHEETLEADKGIAEFVAWQLLGKAGVLLLSRSSISLDVLPQCNVALKTPEEGAPVKYLVLKDVEEIIALVENGKQSEPTQEREEEEEEEGEEEDGENYEQEIQDDEVVESVVRDRKRELPLEHIQTLTEDSFAPALAKTNFTAVLFYASWEAVSLVVMQSYAEVAARLQGTPEITLARVNCWDWPDLCSQQNVTQFPTIKMYVEAGRWLAYSGMWGVEEMLRFIELSRTSCPVKLTTAEEVEDYLRIKTSVSVLGLFDSSMSEAREAFVGAGRVLSGYVTTGIYHEEDAQILSHKYKAPLPALLLARPEARTVIQLSKFSVQDVVEVIRRALLETFPEITVDNLPEYFQLEKPLLLLFSDGALAESQEGEMRRLATEEHREEFVPCWMNLKRTPAGRGILKAYFGSSLPPLPLLLWINLHSGGQVFAFPPDQLVSEANVLAWIEKLKSGQEIPSTVLSGDEWKPRLPAYDFLSMMEPSLPEFTIYSRGSVGSYQKEEEESPPRGKASPGMAREDPTEDSVVSELEKDQPTGGDLRGTAPRLSAREKQAKRHAEL</sequence>
<dbReference type="InterPro" id="IPR057642">
    <property type="entry name" value="TXNDC16_2nd"/>
</dbReference>
<feature type="region of interest" description="Disordered" evidence="1">
    <location>
        <begin position="319"/>
        <end position="351"/>
    </location>
</feature>
<dbReference type="PANTHER" id="PTHR22699:SF1">
    <property type="entry name" value="THIOREDOXIN DOMAIN-CONTAINING PROTEIN 16"/>
    <property type="match status" value="1"/>
</dbReference>
<dbReference type="Pfam" id="PF13848">
    <property type="entry name" value="Thioredoxin_6"/>
    <property type="match status" value="1"/>
</dbReference>
<proteinExistence type="predicted"/>
<name>A0AA35NYA0_9SAUR</name>
<protein>
    <submittedName>
        <fullName evidence="6">Domain-containing 16</fullName>
    </submittedName>
</protein>
<dbReference type="InterPro" id="IPR040090">
    <property type="entry name" value="TXNDC16"/>
</dbReference>
<evidence type="ECO:0000259" key="4">
    <source>
        <dbReference type="Pfam" id="PF24509"/>
    </source>
</evidence>
<dbReference type="InterPro" id="IPR057645">
    <property type="entry name" value="TXNDC16_3rd"/>
</dbReference>